<evidence type="ECO:0000313" key="1">
    <source>
        <dbReference type="EMBL" id="CAF0744439.1"/>
    </source>
</evidence>
<name>A0A819XI73_9BILA</name>
<evidence type="ECO:0000313" key="2">
    <source>
        <dbReference type="EMBL" id="CAF4142502.1"/>
    </source>
</evidence>
<sequence>MLRHCQRNSDLIKATIKDQLCLCEDFDNYLEQQVKETITSIEQQTMLYQIAANSNNIIDFYSIETDDTEICSAAQLINNGLALLKFMNQKIKHENERQLTNIKREEDELPFYFLFISRLSLEYEIDIRKTEAELIKVNMTTQSSLLEKFINFMKQTLHVNNALIRQQTRLYELASKSETKADFFIDKADHIETFSCQQLINLGIQKIKYLNLENAQETEHLESKLTELLRITDRNSPS</sequence>
<gene>
    <name evidence="1" type="ORF">IZO911_LOCUS3744</name>
    <name evidence="2" type="ORF">KXQ929_LOCUS36784</name>
</gene>
<comment type="caution">
    <text evidence="2">The sequence shown here is derived from an EMBL/GenBank/DDBJ whole genome shotgun (WGS) entry which is preliminary data.</text>
</comment>
<dbReference type="Proteomes" id="UP000663860">
    <property type="component" value="Unassembled WGS sequence"/>
</dbReference>
<proteinExistence type="predicted"/>
<evidence type="ECO:0000313" key="3">
    <source>
        <dbReference type="Proteomes" id="UP000663868"/>
    </source>
</evidence>
<accession>A0A819XI73</accession>
<reference evidence="2" key="1">
    <citation type="submission" date="2021-02" db="EMBL/GenBank/DDBJ databases">
        <authorList>
            <person name="Nowell W R."/>
        </authorList>
    </citation>
    <scope>NUCLEOTIDE SEQUENCE</scope>
</reference>
<dbReference type="Proteomes" id="UP000663868">
    <property type="component" value="Unassembled WGS sequence"/>
</dbReference>
<organism evidence="2 3">
    <name type="scientific">Adineta steineri</name>
    <dbReference type="NCBI Taxonomy" id="433720"/>
    <lineage>
        <taxon>Eukaryota</taxon>
        <taxon>Metazoa</taxon>
        <taxon>Spiralia</taxon>
        <taxon>Gnathifera</taxon>
        <taxon>Rotifera</taxon>
        <taxon>Eurotatoria</taxon>
        <taxon>Bdelloidea</taxon>
        <taxon>Adinetida</taxon>
        <taxon>Adinetidae</taxon>
        <taxon>Adineta</taxon>
    </lineage>
</organism>
<protein>
    <submittedName>
        <fullName evidence="2">Uncharacterized protein</fullName>
    </submittedName>
</protein>
<dbReference type="EMBL" id="CAJNOE010000020">
    <property type="protein sequence ID" value="CAF0744439.1"/>
    <property type="molecule type" value="Genomic_DNA"/>
</dbReference>
<dbReference type="EMBL" id="CAJOBB010005846">
    <property type="protein sequence ID" value="CAF4142502.1"/>
    <property type="molecule type" value="Genomic_DNA"/>
</dbReference>
<dbReference type="AlphaFoldDB" id="A0A819XI73"/>